<dbReference type="InterPro" id="IPR001826">
    <property type="entry name" value="RHS"/>
</dbReference>
<dbReference type="Pfam" id="PF03527">
    <property type="entry name" value="RHS"/>
    <property type="match status" value="1"/>
</dbReference>
<feature type="domain" description="RHS protein conserved region" evidence="1">
    <location>
        <begin position="60"/>
        <end position="96"/>
    </location>
</feature>
<dbReference type="NCBIfam" id="TIGR03696">
    <property type="entry name" value="Rhs_assc_core"/>
    <property type="match status" value="1"/>
</dbReference>
<dbReference type="InterPro" id="IPR022385">
    <property type="entry name" value="Rhs_assc_core"/>
</dbReference>
<evidence type="ECO:0000313" key="3">
    <source>
        <dbReference type="Proteomes" id="UP000516028"/>
    </source>
</evidence>
<organism evidence="2 3">
    <name type="scientific">Diaphorobacter aerolatus</name>
    <dbReference type="NCBI Taxonomy" id="1288495"/>
    <lineage>
        <taxon>Bacteria</taxon>
        <taxon>Pseudomonadati</taxon>
        <taxon>Pseudomonadota</taxon>
        <taxon>Betaproteobacteria</taxon>
        <taxon>Burkholderiales</taxon>
        <taxon>Comamonadaceae</taxon>
        <taxon>Diaphorobacter</taxon>
    </lineage>
</organism>
<dbReference type="InterPro" id="IPR050708">
    <property type="entry name" value="T6SS_VgrG/RHS"/>
</dbReference>
<dbReference type="Proteomes" id="UP000516028">
    <property type="component" value="Chromosome"/>
</dbReference>
<dbReference type="PRINTS" id="PR00394">
    <property type="entry name" value="RHSPROTEIN"/>
</dbReference>
<dbReference type="EMBL" id="CP060783">
    <property type="protein sequence ID" value="QNP47418.1"/>
    <property type="molecule type" value="Genomic_DNA"/>
</dbReference>
<gene>
    <name evidence="2" type="ORF">H9K75_14020</name>
</gene>
<proteinExistence type="predicted"/>
<accession>A0A7H0GGK2</accession>
<dbReference type="AlphaFoldDB" id="A0A7H0GGK2"/>
<keyword evidence="3" id="KW-1185">Reference proteome</keyword>
<sequence>MAEELIEHMQPGVAQTALRGMLRDIGAINTSMQGFIQRQLIEFQQMVRTQRAESAQSVEVRYYLCDHLGTPNELVNEQGYCEWASLFDAWGNVQNEYNPKHLYQPIRLAGQQVDEITNLHYNRHRYYDNFCGNYINQDPINLSGGINPFRYTANNPNSGIDPLGLACVASGNTVNCNVPGGPSISFPRPDGWPDAISSEASWHYHYYNKQVPLKGANPDCVMKGIVQSPTPGKPNAATQAAP</sequence>
<dbReference type="KEGG" id="daer:H9K75_14020"/>
<name>A0A7H0GGK2_9BURK</name>
<evidence type="ECO:0000313" key="2">
    <source>
        <dbReference type="EMBL" id="QNP47418.1"/>
    </source>
</evidence>
<dbReference type="PANTHER" id="PTHR32305">
    <property type="match status" value="1"/>
</dbReference>
<protein>
    <submittedName>
        <fullName evidence="2">RHS domain-containing protein</fullName>
    </submittedName>
</protein>
<dbReference type="PANTHER" id="PTHR32305:SF15">
    <property type="entry name" value="PROTEIN RHSA-RELATED"/>
    <property type="match status" value="1"/>
</dbReference>
<evidence type="ECO:0000259" key="1">
    <source>
        <dbReference type="Pfam" id="PF03527"/>
    </source>
</evidence>
<dbReference type="Gene3D" id="2.180.10.10">
    <property type="entry name" value="RHS repeat-associated core"/>
    <property type="match status" value="1"/>
</dbReference>
<reference evidence="2 3" key="1">
    <citation type="submission" date="2020-08" db="EMBL/GenBank/DDBJ databases">
        <title>Genome sequence of Diaphorobacter aerolatus KACC 16536T.</title>
        <authorList>
            <person name="Hyun D.-W."/>
            <person name="Bae J.-W."/>
        </authorList>
    </citation>
    <scope>NUCLEOTIDE SEQUENCE [LARGE SCALE GENOMIC DNA]</scope>
    <source>
        <strain evidence="2 3">KACC 16536</strain>
    </source>
</reference>